<dbReference type="PANTHER" id="PTHR24320:SF148">
    <property type="entry name" value="NAD(P)-BINDING ROSSMANN-FOLD SUPERFAMILY PROTEIN"/>
    <property type="match status" value="1"/>
</dbReference>
<gene>
    <name evidence="4" type="ORF">DIU77_009600</name>
</gene>
<feature type="region of interest" description="Disordered" evidence="3">
    <location>
        <begin position="302"/>
        <end position="323"/>
    </location>
</feature>
<evidence type="ECO:0000256" key="2">
    <source>
        <dbReference type="ARBA" id="ARBA00023002"/>
    </source>
</evidence>
<dbReference type="Pfam" id="PF00106">
    <property type="entry name" value="adh_short"/>
    <property type="match status" value="1"/>
</dbReference>
<keyword evidence="2" id="KW-0560">Oxidoreductase</keyword>
<dbReference type="PRINTS" id="PR00081">
    <property type="entry name" value="GDHRDH"/>
</dbReference>
<evidence type="ECO:0000256" key="1">
    <source>
        <dbReference type="ARBA" id="ARBA00006484"/>
    </source>
</evidence>
<proteinExistence type="inferred from homology"/>
<comment type="caution">
    <text evidence="4">The sequence shown here is derived from an EMBL/GenBank/DDBJ whole genome shotgun (WGS) entry which is preliminary data.</text>
</comment>
<dbReference type="InterPro" id="IPR036291">
    <property type="entry name" value="NAD(P)-bd_dom_sf"/>
</dbReference>
<accession>A0ABD6FEN4</accession>
<name>A0ABD6FEN4_9PSEU</name>
<dbReference type="GO" id="GO:0016491">
    <property type="term" value="F:oxidoreductase activity"/>
    <property type="evidence" value="ECO:0007669"/>
    <property type="project" value="UniProtKB-KW"/>
</dbReference>
<dbReference type="InterPro" id="IPR002347">
    <property type="entry name" value="SDR_fam"/>
</dbReference>
<dbReference type="EMBL" id="QGUI02000102">
    <property type="protein sequence ID" value="MFO7192481.1"/>
    <property type="molecule type" value="Genomic_DNA"/>
</dbReference>
<sequence length="341" mass="36192">MTDTIARQKPLGTPFTAASTVDDVLAGIDLTGRHVVITGGHSGLGKEMTRALSSAGADVTVLARDPGRAAAALDGVATVETYRVDLVDPASIDAFVRHYLGSGRPLHILINSAGVMAGPLRRDARGYEYHFAANHLGHFQLTTGLYPAMRAAGEARVVTLTSGAHRVTDIIWDDPNFHRTPYDGHVAYGQSKTANVLFSVELDRRWSADGIRGYAVHPGIILATNLGPAREPGAPPQYDDRWYEMIRAMGAADADGNPVIDPGRGLKTPAQGASTAVFAATSPLLDGIGGVYLKDNDITPVDDSPLPGRIDGPPSTDVAPHAIDPDSAKRLWELSERLIRA</sequence>
<reference evidence="4 5" key="1">
    <citation type="journal article" date="2021" name="BMC Genomics">
        <title>Genome-resolved metagenome and metatranscriptome analyses of thermophilic composting reveal key bacterial players and their metabolic interactions.</title>
        <authorList>
            <person name="Braga L.P.P."/>
            <person name="Pereira R.V."/>
            <person name="Martins L.F."/>
            <person name="Moura L.M.S."/>
            <person name="Sanchez F.B."/>
            <person name="Patane J.S.L."/>
            <person name="da Silva A.M."/>
            <person name="Setubal J.C."/>
        </authorList>
    </citation>
    <scope>NUCLEOTIDE SEQUENCE [LARGE SCALE GENOMIC DNA]</scope>
    <source>
        <strain evidence="4">ZC4RG45</strain>
    </source>
</reference>
<evidence type="ECO:0000313" key="4">
    <source>
        <dbReference type="EMBL" id="MFO7192481.1"/>
    </source>
</evidence>
<evidence type="ECO:0000313" key="5">
    <source>
        <dbReference type="Proteomes" id="UP000249324"/>
    </source>
</evidence>
<protein>
    <submittedName>
        <fullName evidence="4">SDR family NAD(P)-dependent oxidoreductase</fullName>
    </submittedName>
</protein>
<organism evidence="4 5">
    <name type="scientific">Thermocrispum agreste</name>
    <dbReference type="NCBI Taxonomy" id="37925"/>
    <lineage>
        <taxon>Bacteria</taxon>
        <taxon>Bacillati</taxon>
        <taxon>Actinomycetota</taxon>
        <taxon>Actinomycetes</taxon>
        <taxon>Pseudonocardiales</taxon>
        <taxon>Pseudonocardiaceae</taxon>
        <taxon>Thermocrispum</taxon>
    </lineage>
</organism>
<dbReference type="SUPFAM" id="SSF51735">
    <property type="entry name" value="NAD(P)-binding Rossmann-fold domains"/>
    <property type="match status" value="1"/>
</dbReference>
<dbReference type="PANTHER" id="PTHR24320">
    <property type="entry name" value="RETINOL DEHYDROGENASE"/>
    <property type="match status" value="1"/>
</dbReference>
<dbReference type="AlphaFoldDB" id="A0ABD6FEN4"/>
<comment type="similarity">
    <text evidence="1">Belongs to the short-chain dehydrogenases/reductases (SDR) family.</text>
</comment>
<dbReference type="Gene3D" id="3.40.50.720">
    <property type="entry name" value="NAD(P)-binding Rossmann-like Domain"/>
    <property type="match status" value="1"/>
</dbReference>
<evidence type="ECO:0000256" key="3">
    <source>
        <dbReference type="SAM" id="MobiDB-lite"/>
    </source>
</evidence>
<dbReference type="Proteomes" id="UP000249324">
    <property type="component" value="Unassembled WGS sequence"/>
</dbReference>